<evidence type="ECO:0000256" key="3">
    <source>
        <dbReference type="ARBA" id="ARBA00022989"/>
    </source>
</evidence>
<dbReference type="SMART" id="SM00062">
    <property type="entry name" value="PBPb"/>
    <property type="match status" value="1"/>
</dbReference>
<dbReference type="PANTHER" id="PTHR32089">
    <property type="entry name" value="METHYL-ACCEPTING CHEMOTAXIS PROTEIN MCPB"/>
    <property type="match status" value="1"/>
</dbReference>
<keyword evidence="4" id="KW-0472">Membrane</keyword>
<gene>
    <name evidence="8" type="ORF">CXK94_04440</name>
</gene>
<dbReference type="EMBL" id="POUT01000002">
    <property type="protein sequence ID" value="PNG10469.1"/>
    <property type="molecule type" value="Genomic_DNA"/>
</dbReference>
<evidence type="ECO:0000256" key="5">
    <source>
        <dbReference type="ARBA" id="ARBA00023224"/>
    </source>
</evidence>
<dbReference type="RefSeq" id="WP_102893443.1">
    <property type="nucleotide sequence ID" value="NZ_JAMOHU010000001.1"/>
</dbReference>
<organism evidence="8 9">
    <name type="scientific">Stutzerimonas stutzeri</name>
    <name type="common">Pseudomonas stutzeri</name>
    <dbReference type="NCBI Taxonomy" id="316"/>
    <lineage>
        <taxon>Bacteria</taxon>
        <taxon>Pseudomonadati</taxon>
        <taxon>Pseudomonadota</taxon>
        <taxon>Gammaproteobacteria</taxon>
        <taxon>Pseudomonadales</taxon>
        <taxon>Pseudomonadaceae</taxon>
        <taxon>Stutzerimonas</taxon>
    </lineage>
</organism>
<evidence type="ECO:0000256" key="6">
    <source>
        <dbReference type="PROSITE-ProRule" id="PRU00284"/>
    </source>
</evidence>
<dbReference type="InterPro" id="IPR001638">
    <property type="entry name" value="Solute-binding_3/MltF_N"/>
</dbReference>
<dbReference type="Gene3D" id="1.10.287.950">
    <property type="entry name" value="Methyl-accepting chemotaxis protein"/>
    <property type="match status" value="1"/>
</dbReference>
<keyword evidence="3" id="KW-1133">Transmembrane helix</keyword>
<keyword evidence="2" id="KW-0812">Transmembrane</keyword>
<dbReference type="SMART" id="SM00283">
    <property type="entry name" value="MA"/>
    <property type="match status" value="1"/>
</dbReference>
<comment type="subcellular location">
    <subcellularLocation>
        <location evidence="1">Membrane</location>
    </subcellularLocation>
</comment>
<evidence type="ECO:0000256" key="2">
    <source>
        <dbReference type="ARBA" id="ARBA00022692"/>
    </source>
</evidence>
<dbReference type="Pfam" id="PF00015">
    <property type="entry name" value="MCPsignal"/>
    <property type="match status" value="1"/>
</dbReference>
<protein>
    <submittedName>
        <fullName evidence="8">Chemotaxis protein</fullName>
    </submittedName>
</protein>
<dbReference type="Gene3D" id="3.40.190.10">
    <property type="entry name" value="Periplasmic binding protein-like II"/>
    <property type="match status" value="2"/>
</dbReference>
<dbReference type="Pfam" id="PF00497">
    <property type="entry name" value="SBP_bac_3"/>
    <property type="match status" value="1"/>
</dbReference>
<evidence type="ECO:0000256" key="1">
    <source>
        <dbReference type="ARBA" id="ARBA00004370"/>
    </source>
</evidence>
<feature type="domain" description="Methyl-accepting transducer" evidence="7">
    <location>
        <begin position="141"/>
        <end position="208"/>
    </location>
</feature>
<dbReference type="PANTHER" id="PTHR32089:SF112">
    <property type="entry name" value="LYSOZYME-LIKE PROTEIN-RELATED"/>
    <property type="match status" value="1"/>
</dbReference>
<evidence type="ECO:0000313" key="8">
    <source>
        <dbReference type="EMBL" id="PNG10469.1"/>
    </source>
</evidence>
<dbReference type="GO" id="GO:0016020">
    <property type="term" value="C:membrane"/>
    <property type="evidence" value="ECO:0007669"/>
    <property type="project" value="UniProtKB-SubCell"/>
</dbReference>
<dbReference type="AlphaFoldDB" id="A0A2N8T6V2"/>
<dbReference type="SUPFAM" id="SSF58104">
    <property type="entry name" value="Methyl-accepting chemotaxis protein (MCP) signaling domain"/>
    <property type="match status" value="1"/>
</dbReference>
<dbReference type="Proteomes" id="UP000236023">
    <property type="component" value="Unassembled WGS sequence"/>
</dbReference>
<accession>A0A2N8T6V2</accession>
<proteinExistence type="predicted"/>
<dbReference type="InterPro" id="IPR004089">
    <property type="entry name" value="MCPsignal_dom"/>
</dbReference>
<dbReference type="PROSITE" id="PS50111">
    <property type="entry name" value="CHEMOTAXIS_TRANSDUC_2"/>
    <property type="match status" value="1"/>
</dbReference>
<reference evidence="8 9" key="1">
    <citation type="submission" date="2018-01" db="EMBL/GenBank/DDBJ databases">
        <title>Denitrification phenotypes of diverse strains of Pseudomonas stutzeri.</title>
        <authorList>
            <person name="Milligan D.A."/>
            <person name="Bergaust L."/>
            <person name="Bakken L.R."/>
            <person name="Frostegard A."/>
        </authorList>
    </citation>
    <scope>NUCLEOTIDE SEQUENCE [LARGE SCALE GENOMIC DNA]</scope>
    <source>
        <strain evidence="8 9">24a75</strain>
    </source>
</reference>
<dbReference type="SUPFAM" id="SSF53850">
    <property type="entry name" value="Periplasmic binding protein-like II"/>
    <property type="match status" value="1"/>
</dbReference>
<evidence type="ECO:0000259" key="7">
    <source>
        <dbReference type="PROSITE" id="PS50111"/>
    </source>
</evidence>
<name>A0A2N8T6V2_STUST</name>
<dbReference type="GO" id="GO:0007165">
    <property type="term" value="P:signal transduction"/>
    <property type="evidence" value="ECO:0007669"/>
    <property type="project" value="UniProtKB-KW"/>
</dbReference>
<sequence length="605" mass="67207">MWWSTGRETRAPRPHWQQALLEGDIDTALALEAGQMPATLRARLMAPPPAPAIDESPALAALLDRLEALQRHSRQAVEQVENVFGEISARSAEQLRYVGDTRGFLDDSSAGAEQLRNEVGLELKATHGFFSEQFSALVGLIEDRSAASHKVIGDIDNIGRTVQLLSLNAAIEAAHAGEAGRGFAVVANEIRNLALRTQENARQAYEQIDLGILAERLNGLLDASEERFDQLSARVGESLATLHDLLKHMSEHLAEIEGNNRVIAAGVRLGEGADRHLRSRSNWSQGLIGDLQGLYRQGEPAQRTEHLRRLLQEEKLHLDAGYDRLADIRRRGEIRIAIEPQFKGLSFREVPGQPLQGLDAEMAQALARWLGVKCRFIEYPWDRCLQLLEAGSHRREQEADLVWSALPPMPGYDHVAFSAPYVFLPYVLAKRTGDARIRGLDDLQGKVLGCVNDPAAIAVLEDLGLRWPANEAKPGGRIRLANLLAYNDQGMIHDCLLDGVVDAFAIDLPIYHWACHGETSPWRGRLEILPGNLAPELWFYCAAVANAPANIGLLEAIDRFIGEYRQGHEYRELVGRWLGQVYDDPQWRFVDGVHDARSLLSTTQS</sequence>
<evidence type="ECO:0000256" key="4">
    <source>
        <dbReference type="ARBA" id="ARBA00023136"/>
    </source>
</evidence>
<evidence type="ECO:0000313" key="9">
    <source>
        <dbReference type="Proteomes" id="UP000236023"/>
    </source>
</evidence>
<comment type="caution">
    <text evidence="8">The sequence shown here is derived from an EMBL/GenBank/DDBJ whole genome shotgun (WGS) entry which is preliminary data.</text>
</comment>
<keyword evidence="5 6" id="KW-0807">Transducer</keyword>
<dbReference type="GO" id="GO:0006935">
    <property type="term" value="P:chemotaxis"/>
    <property type="evidence" value="ECO:0007669"/>
    <property type="project" value="UniProtKB-ARBA"/>
</dbReference>